<dbReference type="InterPro" id="IPR049557">
    <property type="entry name" value="Transketolase_CS"/>
</dbReference>
<evidence type="ECO:0000256" key="6">
    <source>
        <dbReference type="ARBA" id="ARBA00022679"/>
    </source>
</evidence>
<gene>
    <name evidence="13" type="primary">tkt</name>
    <name evidence="13" type="ORF">ACIB24_18200</name>
</gene>
<dbReference type="SMART" id="SM00861">
    <property type="entry name" value="Transket_pyr"/>
    <property type="match status" value="1"/>
</dbReference>
<accession>A0ABW8ARL8</accession>
<organism evidence="13 14">
    <name type="scientific">Spongisporangium articulatum</name>
    <dbReference type="NCBI Taxonomy" id="3362603"/>
    <lineage>
        <taxon>Bacteria</taxon>
        <taxon>Bacillati</taxon>
        <taxon>Actinomycetota</taxon>
        <taxon>Actinomycetes</taxon>
        <taxon>Kineosporiales</taxon>
        <taxon>Kineosporiaceae</taxon>
        <taxon>Spongisporangium</taxon>
    </lineage>
</organism>
<dbReference type="InterPro" id="IPR055152">
    <property type="entry name" value="Transketolase-like_C_2"/>
</dbReference>
<dbReference type="Proteomes" id="UP001612915">
    <property type="component" value="Unassembled WGS sequence"/>
</dbReference>
<proteinExistence type="inferred from homology"/>
<dbReference type="Pfam" id="PF02779">
    <property type="entry name" value="Transket_pyr"/>
    <property type="match status" value="1"/>
</dbReference>
<dbReference type="GO" id="GO:0004802">
    <property type="term" value="F:transketolase activity"/>
    <property type="evidence" value="ECO:0007669"/>
    <property type="project" value="UniProtKB-EC"/>
</dbReference>
<dbReference type="EC" id="2.2.1.1" evidence="5 11"/>
<comment type="subunit">
    <text evidence="4">Homodimer.</text>
</comment>
<comment type="cofactor">
    <cofactor evidence="1">
        <name>Mg(2+)</name>
        <dbReference type="ChEBI" id="CHEBI:18420"/>
    </cofactor>
</comment>
<dbReference type="Pfam" id="PF22613">
    <property type="entry name" value="Transketolase_C_1"/>
    <property type="match status" value="1"/>
</dbReference>
<dbReference type="InterPro" id="IPR033247">
    <property type="entry name" value="Transketolase_fam"/>
</dbReference>
<evidence type="ECO:0000256" key="1">
    <source>
        <dbReference type="ARBA" id="ARBA00001946"/>
    </source>
</evidence>
<dbReference type="Gene3D" id="3.40.50.920">
    <property type="match status" value="1"/>
</dbReference>
<dbReference type="PROSITE" id="PS00801">
    <property type="entry name" value="TRANSKETOLASE_1"/>
    <property type="match status" value="1"/>
</dbReference>
<evidence type="ECO:0000256" key="3">
    <source>
        <dbReference type="ARBA" id="ARBA00007131"/>
    </source>
</evidence>
<keyword evidence="14" id="KW-1185">Reference proteome</keyword>
<keyword evidence="8" id="KW-0460">Magnesium</keyword>
<name>A0ABW8ARL8_9ACTN</name>
<dbReference type="InterPro" id="IPR005478">
    <property type="entry name" value="Transketolase_bac-like"/>
</dbReference>
<dbReference type="NCBIfam" id="TIGR00232">
    <property type="entry name" value="tktlase_bact"/>
    <property type="match status" value="1"/>
</dbReference>
<keyword evidence="9" id="KW-0786">Thiamine pyrophosphate</keyword>
<dbReference type="InterPro" id="IPR020826">
    <property type="entry name" value="Transketolase_BS"/>
</dbReference>
<evidence type="ECO:0000256" key="11">
    <source>
        <dbReference type="NCBIfam" id="TIGR00232"/>
    </source>
</evidence>
<dbReference type="InterPro" id="IPR005474">
    <property type="entry name" value="Transketolase_N"/>
</dbReference>
<evidence type="ECO:0000256" key="10">
    <source>
        <dbReference type="ARBA" id="ARBA00049473"/>
    </source>
</evidence>
<keyword evidence="6 13" id="KW-0808">Transferase</keyword>
<evidence type="ECO:0000256" key="5">
    <source>
        <dbReference type="ARBA" id="ARBA00013152"/>
    </source>
</evidence>
<comment type="caution">
    <text evidence="13">The sequence shown here is derived from an EMBL/GenBank/DDBJ whole genome shotgun (WGS) entry which is preliminary data.</text>
</comment>
<sequence length="707" mass="76133">MTDTATGTHSTDSAAELDWSKLDERAVDTVRLLAADAVQKVGNGHPGTAMSLAPVAYLLFQKLMKHDPTDPQWPARDRFVLSAGHSSLTLYIQLYLAGYGLELEDLKALRTWGSLTPAHPEYGHTAGVEITTGPLGQGLASSVGMAMAARRERGLLQPDAPAGEGLFDHTVWVIASDGDIEEGVTSEASSLAGTQELGNLVVIYDKNHISIEDDTDVALSEDTAARYRAYGWDVHEVDWTAGGDYHEDVAGLYKTLLKAKATTDKPSIVVLRTIIAWPAPNKQNTGASHGSALGADEIAATKEILGFPTDESFVVEPEVIEHTRKAQERGQALRAAWLEEFTAWQKSDPERAALQERLAVRRLPDGWQTNLPTFEGGKDVATRKASGAVLDSLAAALPELWGGSADLAESNNTTMKGEPSFLPDARQTDMWKGSVYGRTLHFGIREHAMGSIMNGIALSGGTRVYGATFLTFSDYMRPAVRLAALMRLPVTYVWTHDSIGLGEDGPTHQPVEHLAALRAMIGLDVVRPADANETAWAWRTILEHTDRPAGLILTRQNVPTFERGPDAFNAADGTARGGYILAEADGGAPKVILIGTGSEVQLAVEARETLQAEGIPTRVVSMPCREWFDEQDANYRASVLPHTVRARVSVEAGIAQGWRELVGDAGRIVSLEHYGASADFKTLYREFGITAEAVAAAARDSIAAAEA</sequence>
<dbReference type="CDD" id="cd07033">
    <property type="entry name" value="TPP_PYR_DXS_TK_like"/>
    <property type="match status" value="1"/>
</dbReference>
<feature type="domain" description="Transketolase-like pyrimidine-binding" evidence="12">
    <location>
        <begin position="380"/>
        <end position="560"/>
    </location>
</feature>
<comment type="similarity">
    <text evidence="3">Belongs to the transketolase family.</text>
</comment>
<dbReference type="CDD" id="cd02012">
    <property type="entry name" value="TPP_TK"/>
    <property type="match status" value="1"/>
</dbReference>
<evidence type="ECO:0000313" key="13">
    <source>
        <dbReference type="EMBL" id="MFI7588999.1"/>
    </source>
</evidence>
<evidence type="ECO:0000259" key="12">
    <source>
        <dbReference type="SMART" id="SM00861"/>
    </source>
</evidence>
<evidence type="ECO:0000256" key="8">
    <source>
        <dbReference type="ARBA" id="ARBA00022842"/>
    </source>
</evidence>
<dbReference type="PANTHER" id="PTHR43522:SF2">
    <property type="entry name" value="TRANSKETOLASE 1-RELATED"/>
    <property type="match status" value="1"/>
</dbReference>
<dbReference type="PROSITE" id="PS00802">
    <property type="entry name" value="TRANSKETOLASE_2"/>
    <property type="match status" value="1"/>
</dbReference>
<evidence type="ECO:0000256" key="2">
    <source>
        <dbReference type="ARBA" id="ARBA00001964"/>
    </source>
</evidence>
<evidence type="ECO:0000256" key="7">
    <source>
        <dbReference type="ARBA" id="ARBA00022723"/>
    </source>
</evidence>
<evidence type="ECO:0000256" key="9">
    <source>
        <dbReference type="ARBA" id="ARBA00023052"/>
    </source>
</evidence>
<dbReference type="SUPFAM" id="SSF52518">
    <property type="entry name" value="Thiamin diphosphate-binding fold (THDP-binding)"/>
    <property type="match status" value="2"/>
</dbReference>
<dbReference type="InterPro" id="IPR005475">
    <property type="entry name" value="Transketolase-like_Pyr-bd"/>
</dbReference>
<dbReference type="PANTHER" id="PTHR43522">
    <property type="entry name" value="TRANSKETOLASE"/>
    <property type="match status" value="1"/>
</dbReference>
<comment type="cofactor">
    <cofactor evidence="2">
        <name>thiamine diphosphate</name>
        <dbReference type="ChEBI" id="CHEBI:58937"/>
    </cofactor>
</comment>
<keyword evidence="7" id="KW-0479">Metal-binding</keyword>
<dbReference type="InterPro" id="IPR029061">
    <property type="entry name" value="THDP-binding"/>
</dbReference>
<protein>
    <recommendedName>
        <fullName evidence="5 11">Transketolase</fullName>
        <ecNumber evidence="5 11">2.2.1.1</ecNumber>
    </recommendedName>
</protein>
<dbReference type="SUPFAM" id="SSF52922">
    <property type="entry name" value="TK C-terminal domain-like"/>
    <property type="match status" value="1"/>
</dbReference>
<dbReference type="InterPro" id="IPR009014">
    <property type="entry name" value="Transketo_C/PFOR_II"/>
</dbReference>
<dbReference type="EMBL" id="JBITLV010000006">
    <property type="protein sequence ID" value="MFI7588999.1"/>
    <property type="molecule type" value="Genomic_DNA"/>
</dbReference>
<evidence type="ECO:0000313" key="14">
    <source>
        <dbReference type="Proteomes" id="UP001612915"/>
    </source>
</evidence>
<dbReference type="Gene3D" id="3.40.50.970">
    <property type="match status" value="2"/>
</dbReference>
<dbReference type="RefSeq" id="WP_398283260.1">
    <property type="nucleotide sequence ID" value="NZ_JBITLV010000006.1"/>
</dbReference>
<dbReference type="Pfam" id="PF00456">
    <property type="entry name" value="Transketolase_N"/>
    <property type="match status" value="1"/>
</dbReference>
<evidence type="ECO:0000256" key="4">
    <source>
        <dbReference type="ARBA" id="ARBA00011738"/>
    </source>
</evidence>
<comment type="catalytic activity">
    <reaction evidence="10">
        <text>D-sedoheptulose 7-phosphate + D-glyceraldehyde 3-phosphate = aldehydo-D-ribose 5-phosphate + D-xylulose 5-phosphate</text>
        <dbReference type="Rhea" id="RHEA:10508"/>
        <dbReference type="ChEBI" id="CHEBI:57483"/>
        <dbReference type="ChEBI" id="CHEBI:57737"/>
        <dbReference type="ChEBI" id="CHEBI:58273"/>
        <dbReference type="ChEBI" id="CHEBI:59776"/>
        <dbReference type="EC" id="2.2.1.1"/>
    </reaction>
</comment>
<reference evidence="13 14" key="1">
    <citation type="submission" date="2024-10" db="EMBL/GenBank/DDBJ databases">
        <title>The Natural Products Discovery Center: Release of the First 8490 Sequenced Strains for Exploring Actinobacteria Biosynthetic Diversity.</title>
        <authorList>
            <person name="Kalkreuter E."/>
            <person name="Kautsar S.A."/>
            <person name="Yang D."/>
            <person name="Bader C.D."/>
            <person name="Teijaro C.N."/>
            <person name="Fluegel L."/>
            <person name="Davis C.M."/>
            <person name="Simpson J.R."/>
            <person name="Lauterbach L."/>
            <person name="Steele A.D."/>
            <person name="Gui C."/>
            <person name="Meng S."/>
            <person name="Li G."/>
            <person name="Viehrig K."/>
            <person name="Ye F."/>
            <person name="Su P."/>
            <person name="Kiefer A.F."/>
            <person name="Nichols A."/>
            <person name="Cepeda A.J."/>
            <person name="Yan W."/>
            <person name="Fan B."/>
            <person name="Jiang Y."/>
            <person name="Adhikari A."/>
            <person name="Zheng C.-J."/>
            <person name="Schuster L."/>
            <person name="Cowan T.M."/>
            <person name="Smanski M.J."/>
            <person name="Chevrette M.G."/>
            <person name="De Carvalho L.P.S."/>
            <person name="Shen B."/>
        </authorList>
    </citation>
    <scope>NUCLEOTIDE SEQUENCE [LARGE SCALE GENOMIC DNA]</scope>
    <source>
        <strain evidence="13 14">NPDC049639</strain>
    </source>
</reference>